<dbReference type="InterPro" id="IPR050491">
    <property type="entry name" value="AmpC-like"/>
</dbReference>
<sequence length="355" mass="38741">MDNVMAELMSRQSIRRWANRPMHRLTVGLIRRPERTVWTNGTSGEGCGAAEPVYEIGSITKTMTGLLLASGERDGLWSRSDRLSALVPEWQGNPFAAGTTLLDLATHTSGLPAVPGNMKAAVTDRLNPYANYGENRLVEAVLSEKAAGNRKHRYSNYGFGLLGWLLARRLGKSLDEALAERVFVPLGMTHTGTGASPRTSGTLLLPVFHAQGKPVPHWDFHDATGGAGAVRSTMADMMRYADAMLNYSEHALGPAIEQCLREHYAIMPGRGIGIGFAWMRYKEKDGTVTHWHNGGTYGSSSFVAFNREKQSGFVVLSNYGSSAWSQIAPMIGLPTMSVDRLASLLSKKLFQEAAR</sequence>
<dbReference type="SUPFAM" id="SSF56601">
    <property type="entry name" value="beta-lactamase/transpeptidase-like"/>
    <property type="match status" value="1"/>
</dbReference>
<dbReference type="OrthoDB" id="9803467at2"/>
<evidence type="ECO:0000313" key="3">
    <source>
        <dbReference type="Proteomes" id="UP000247476"/>
    </source>
</evidence>
<dbReference type="PANTHER" id="PTHR46825">
    <property type="entry name" value="D-ALANYL-D-ALANINE-CARBOXYPEPTIDASE/ENDOPEPTIDASE AMPH"/>
    <property type="match status" value="1"/>
</dbReference>
<dbReference type="Proteomes" id="UP000247476">
    <property type="component" value="Unassembled WGS sequence"/>
</dbReference>
<dbReference type="AlphaFoldDB" id="A0A2V5L1L4"/>
<dbReference type="GO" id="GO:0016787">
    <property type="term" value="F:hydrolase activity"/>
    <property type="evidence" value="ECO:0007669"/>
    <property type="project" value="UniProtKB-KW"/>
</dbReference>
<accession>A0A2V5L1L4</accession>
<dbReference type="PANTHER" id="PTHR46825:SF9">
    <property type="entry name" value="BETA-LACTAMASE-RELATED DOMAIN-CONTAINING PROTEIN"/>
    <property type="match status" value="1"/>
</dbReference>
<dbReference type="Pfam" id="PF00144">
    <property type="entry name" value="Beta-lactamase"/>
    <property type="match status" value="1"/>
</dbReference>
<keyword evidence="2" id="KW-0378">Hydrolase</keyword>
<organism evidence="2 3">
    <name type="scientific">Paenibacillus flagellatus</name>
    <dbReference type="NCBI Taxonomy" id="2211139"/>
    <lineage>
        <taxon>Bacteria</taxon>
        <taxon>Bacillati</taxon>
        <taxon>Bacillota</taxon>
        <taxon>Bacilli</taxon>
        <taxon>Bacillales</taxon>
        <taxon>Paenibacillaceae</taxon>
        <taxon>Paenibacillus</taxon>
    </lineage>
</organism>
<dbReference type="InterPro" id="IPR001466">
    <property type="entry name" value="Beta-lactam-related"/>
</dbReference>
<evidence type="ECO:0000313" key="2">
    <source>
        <dbReference type="EMBL" id="PYI56636.1"/>
    </source>
</evidence>
<feature type="domain" description="Beta-lactamase-related" evidence="1">
    <location>
        <begin position="52"/>
        <end position="322"/>
    </location>
</feature>
<gene>
    <name evidence="2" type="ORF">DLM86_03795</name>
</gene>
<evidence type="ECO:0000259" key="1">
    <source>
        <dbReference type="Pfam" id="PF00144"/>
    </source>
</evidence>
<proteinExistence type="predicted"/>
<dbReference type="InterPro" id="IPR012338">
    <property type="entry name" value="Beta-lactam/transpept-like"/>
</dbReference>
<reference evidence="2 3" key="1">
    <citation type="submission" date="2018-05" db="EMBL/GenBank/DDBJ databases">
        <title>Paenibacillus flagellatus sp. nov., isolated from selenium mineral soil.</title>
        <authorList>
            <person name="Dai X."/>
        </authorList>
    </citation>
    <scope>NUCLEOTIDE SEQUENCE [LARGE SCALE GENOMIC DNA]</scope>
    <source>
        <strain evidence="2 3">DXL2</strain>
    </source>
</reference>
<comment type="caution">
    <text evidence="2">The sequence shown here is derived from an EMBL/GenBank/DDBJ whole genome shotgun (WGS) entry which is preliminary data.</text>
</comment>
<dbReference type="Gene3D" id="3.40.710.10">
    <property type="entry name" value="DD-peptidase/beta-lactamase superfamily"/>
    <property type="match status" value="1"/>
</dbReference>
<dbReference type="EMBL" id="QJVJ01000002">
    <property type="protein sequence ID" value="PYI56636.1"/>
    <property type="molecule type" value="Genomic_DNA"/>
</dbReference>
<keyword evidence="3" id="KW-1185">Reference proteome</keyword>
<protein>
    <submittedName>
        <fullName evidence="2">Serine hydrolase</fullName>
    </submittedName>
</protein>
<name>A0A2V5L1L4_9BACL</name>